<dbReference type="PROSITE" id="PS51257">
    <property type="entry name" value="PROKAR_LIPOPROTEIN"/>
    <property type="match status" value="1"/>
</dbReference>
<feature type="transmembrane region" description="Helical" evidence="2">
    <location>
        <begin position="187"/>
        <end position="207"/>
    </location>
</feature>
<keyword evidence="2" id="KW-1133">Transmembrane helix</keyword>
<organism evidence="4">
    <name type="scientific">Amphimedon queenslandica</name>
    <name type="common">Sponge</name>
    <dbReference type="NCBI Taxonomy" id="400682"/>
    <lineage>
        <taxon>Eukaryota</taxon>
        <taxon>Metazoa</taxon>
        <taxon>Porifera</taxon>
        <taxon>Demospongiae</taxon>
        <taxon>Heteroscleromorpha</taxon>
        <taxon>Haplosclerida</taxon>
        <taxon>Niphatidae</taxon>
        <taxon>Amphimedon</taxon>
    </lineage>
</organism>
<reference evidence="4" key="1">
    <citation type="submission" date="2017-05" db="UniProtKB">
        <authorList>
            <consortium name="EnsemblMetazoa"/>
        </authorList>
    </citation>
    <scope>IDENTIFICATION</scope>
</reference>
<evidence type="ECO:0000256" key="1">
    <source>
        <dbReference type="SAM" id="MobiDB-lite"/>
    </source>
</evidence>
<feature type="transmembrane region" description="Helical" evidence="2">
    <location>
        <begin position="285"/>
        <end position="309"/>
    </location>
</feature>
<feature type="transmembrane region" description="Helical" evidence="2">
    <location>
        <begin position="535"/>
        <end position="551"/>
    </location>
</feature>
<sequence length="640" mass="71745">MRMLKVLFVLSSVSIISVNSGIGACGAVCRNLGLGPCRDESRLCFSCCPSTCTGRSDLRCSDNNGDIQITSFRRYAVIGYASTQSNAAGGLEIRTTYSAAEDNITNSSSLVDEAAYGYCKFCEQVSFGVKISQPDAIAVVGDEVIDPCRANATGLLCSRCDDGFYHNRKGECISAQNGACSNLALQWFLFILIEIIPSTLLFLFLYATGFSLVDGGLNSAIFFAQMITTTMDITGDGFIPISNITDNPQRSEALIGTYQFLYGVWNLEFFSPFSKELCLFRAESYLIYFLTEYIIAIYPIVLLCVVLGIRTALVKVDGLKKLSCLCRLAWCSNLRKSLNLSMDLEDANHNLKVSVLVLSYSKLAITSASLISGVYLYDSNGDAVRLVSLFDASTNYTSFPYIFFAIIGWSILFLLLMYPILILFVTYLRDFKNYHGFPCFDKLVSLFRKKRNRVQTDDDAVGSGLDKIFRHFHDHRWIETAYFILRVALLVAYVLPLSFFQKYTVEQGILLTGMMVIIFLYPYEKEKWMSRVDMFMLLLLVFINTLSMYQYSRTQSSMQLSLATFVIQYILIFVPFIWMTGFIIAKFVCYCRKLYAKMRGSPCLNENGAEEEKELSRSGAAPDASDGKKDGNYSSFSAKS</sequence>
<feature type="signal peptide" evidence="3">
    <location>
        <begin position="1"/>
        <end position="21"/>
    </location>
</feature>
<dbReference type="AlphaFoldDB" id="A0A1X7U8Z0"/>
<evidence type="ECO:0000256" key="3">
    <source>
        <dbReference type="SAM" id="SignalP"/>
    </source>
</evidence>
<dbReference type="OrthoDB" id="5989148at2759"/>
<feature type="transmembrane region" description="Helical" evidence="2">
    <location>
        <begin position="401"/>
        <end position="428"/>
    </location>
</feature>
<keyword evidence="3" id="KW-0732">Signal</keyword>
<feature type="region of interest" description="Disordered" evidence="1">
    <location>
        <begin position="614"/>
        <end position="640"/>
    </location>
</feature>
<evidence type="ECO:0008006" key="5">
    <source>
        <dbReference type="Google" id="ProtNLM"/>
    </source>
</evidence>
<feature type="transmembrane region" description="Helical" evidence="2">
    <location>
        <begin position="505"/>
        <end position="523"/>
    </location>
</feature>
<protein>
    <recommendedName>
        <fullName evidence="5">TRP C-terminal domain-containing protein</fullName>
    </recommendedName>
</protein>
<feature type="transmembrane region" description="Helical" evidence="2">
    <location>
        <begin position="480"/>
        <end position="499"/>
    </location>
</feature>
<keyword evidence="2" id="KW-0472">Membrane</keyword>
<accession>A0A1X7U8Z0</accession>
<dbReference type="InterPro" id="IPR002049">
    <property type="entry name" value="LE_dom"/>
</dbReference>
<feature type="transmembrane region" description="Helical" evidence="2">
    <location>
        <begin position="566"/>
        <end position="589"/>
    </location>
</feature>
<feature type="chain" id="PRO_5012281913" description="TRP C-terminal domain-containing protein" evidence="3">
    <location>
        <begin position="22"/>
        <end position="640"/>
    </location>
</feature>
<evidence type="ECO:0000256" key="2">
    <source>
        <dbReference type="SAM" id="Phobius"/>
    </source>
</evidence>
<name>A0A1X7U8Z0_AMPQE</name>
<proteinExistence type="predicted"/>
<dbReference type="CDD" id="cd00055">
    <property type="entry name" value="EGF_Lam"/>
    <property type="match status" value="1"/>
</dbReference>
<evidence type="ECO:0000313" key="4">
    <source>
        <dbReference type="EnsemblMetazoa" id="Aqu2.1.23926_001"/>
    </source>
</evidence>
<dbReference type="InParanoid" id="A0A1X7U8Z0"/>
<keyword evidence="2" id="KW-0812">Transmembrane</keyword>
<dbReference type="EnsemblMetazoa" id="Aqu2.1.23926_001">
    <property type="protein sequence ID" value="Aqu2.1.23926_001"/>
    <property type="gene ID" value="Aqu2.1.23926"/>
</dbReference>